<evidence type="ECO:0000256" key="13">
    <source>
        <dbReference type="SAM" id="MobiDB-lite"/>
    </source>
</evidence>
<dbReference type="Pfam" id="PF23010">
    <property type="entry name" value="RA_3"/>
    <property type="match status" value="1"/>
</dbReference>
<evidence type="ECO:0000256" key="10">
    <source>
        <dbReference type="ARBA" id="ARBA00023239"/>
    </source>
</evidence>
<evidence type="ECO:0000259" key="15">
    <source>
        <dbReference type="PROSITE" id="PS50200"/>
    </source>
</evidence>
<dbReference type="GO" id="GO:0006171">
    <property type="term" value="P:cAMP biosynthetic process"/>
    <property type="evidence" value="ECO:0007669"/>
    <property type="project" value="UniProtKB-KW"/>
</dbReference>
<dbReference type="CDD" id="cd17214">
    <property type="entry name" value="RA_CYR1_like"/>
    <property type="match status" value="1"/>
</dbReference>
<dbReference type="SMART" id="SM00369">
    <property type="entry name" value="LRR_TYP"/>
    <property type="match status" value="11"/>
</dbReference>
<protein>
    <recommendedName>
        <fullName evidence="4">Adenylate cyclase</fullName>
        <ecNumber evidence="3">4.6.1.1</ecNumber>
    </recommendedName>
    <alternativeName>
        <fullName evidence="11">ATP pyrophosphate-lyase</fullName>
    </alternativeName>
    <alternativeName>
        <fullName evidence="12">Adenylyl cyclase</fullName>
    </alternativeName>
</protein>
<keyword evidence="18" id="KW-1185">Reference proteome</keyword>
<dbReference type="PANTHER" id="PTHR48051">
    <property type="match status" value="1"/>
</dbReference>
<dbReference type="SUPFAM" id="SSF52058">
    <property type="entry name" value="L domain-like"/>
    <property type="match status" value="2"/>
</dbReference>
<feature type="region of interest" description="Disordered" evidence="13">
    <location>
        <begin position="1908"/>
        <end position="1928"/>
    </location>
</feature>
<dbReference type="PROSITE" id="PS50125">
    <property type="entry name" value="GUANYLATE_CYCLASE_2"/>
    <property type="match status" value="1"/>
</dbReference>
<evidence type="ECO:0000256" key="12">
    <source>
        <dbReference type="ARBA" id="ARBA00032637"/>
    </source>
</evidence>
<dbReference type="EMBL" id="MCGE01000016">
    <property type="protein sequence ID" value="ORZ13649.1"/>
    <property type="molecule type" value="Genomic_DNA"/>
</dbReference>
<dbReference type="SMART" id="SM00332">
    <property type="entry name" value="PP2Cc"/>
    <property type="match status" value="1"/>
</dbReference>
<dbReference type="InterPro" id="IPR001054">
    <property type="entry name" value="A/G_cyclase"/>
</dbReference>
<comment type="caution">
    <text evidence="17">The sequence shown here is derived from an EMBL/GenBank/DDBJ whole genome shotgun (WGS) entry which is preliminary data.</text>
</comment>
<dbReference type="GO" id="GO:0004016">
    <property type="term" value="F:adenylate cyclase activity"/>
    <property type="evidence" value="ECO:0007669"/>
    <property type="project" value="UniProtKB-EC"/>
</dbReference>
<dbReference type="InterPro" id="IPR036457">
    <property type="entry name" value="PPM-type-like_dom_sf"/>
</dbReference>
<dbReference type="CDD" id="cd07302">
    <property type="entry name" value="CHD"/>
    <property type="match status" value="1"/>
</dbReference>
<dbReference type="PANTHER" id="PTHR48051:SF1">
    <property type="entry name" value="RAS SUPPRESSOR PROTEIN 1"/>
    <property type="match status" value="1"/>
</dbReference>
<dbReference type="InterPro" id="IPR001611">
    <property type="entry name" value="Leu-rich_rpt"/>
</dbReference>
<dbReference type="OrthoDB" id="2021138at2759"/>
<dbReference type="SMART" id="SM00044">
    <property type="entry name" value="CYCc"/>
    <property type="match status" value="1"/>
</dbReference>
<dbReference type="Pfam" id="PF13855">
    <property type="entry name" value="LRR_8"/>
    <property type="match status" value="2"/>
</dbReference>
<dbReference type="InterPro" id="IPR029787">
    <property type="entry name" value="Nucleotide_cyclase"/>
</dbReference>
<evidence type="ECO:0000256" key="5">
    <source>
        <dbReference type="ARBA" id="ARBA00022614"/>
    </source>
</evidence>
<gene>
    <name evidence="17" type="ORF">BCR42DRAFT_452985</name>
</gene>
<dbReference type="Pfam" id="PF00481">
    <property type="entry name" value="PP2C"/>
    <property type="match status" value="1"/>
</dbReference>
<dbReference type="SUPFAM" id="SSF55073">
    <property type="entry name" value="Nucleotide cyclase"/>
    <property type="match status" value="1"/>
</dbReference>
<evidence type="ECO:0000256" key="7">
    <source>
        <dbReference type="ARBA" id="ARBA00022737"/>
    </source>
</evidence>
<keyword evidence="9" id="KW-0115">cAMP biosynthesis</keyword>
<dbReference type="Proteomes" id="UP000193560">
    <property type="component" value="Unassembled WGS sequence"/>
</dbReference>
<dbReference type="Gene3D" id="3.80.10.10">
    <property type="entry name" value="Ribonuclease Inhibitor"/>
    <property type="match status" value="4"/>
</dbReference>
<reference evidence="17 18" key="1">
    <citation type="submission" date="2016-07" db="EMBL/GenBank/DDBJ databases">
        <title>Pervasive Adenine N6-methylation of Active Genes in Fungi.</title>
        <authorList>
            <consortium name="DOE Joint Genome Institute"/>
            <person name="Mondo S.J."/>
            <person name="Dannebaum R.O."/>
            <person name="Kuo R.C."/>
            <person name="Labutti K."/>
            <person name="Haridas S."/>
            <person name="Kuo A."/>
            <person name="Salamov A."/>
            <person name="Ahrendt S.R."/>
            <person name="Lipzen A."/>
            <person name="Sullivan W."/>
            <person name="Andreopoulos W.B."/>
            <person name="Clum A."/>
            <person name="Lindquist E."/>
            <person name="Daum C."/>
            <person name="Ramamoorthy G.K."/>
            <person name="Gryganskyi A."/>
            <person name="Culley D."/>
            <person name="Magnuson J.K."/>
            <person name="James T.Y."/>
            <person name="O'Malley M.A."/>
            <person name="Stajich J.E."/>
            <person name="Spatafora J.W."/>
            <person name="Visel A."/>
            <person name="Grigoriev I.V."/>
        </authorList>
    </citation>
    <scope>NUCLEOTIDE SEQUENCE [LARGE SCALE GENOMIC DNA]</scope>
    <source>
        <strain evidence="17 18">NRRL 1336</strain>
    </source>
</reference>
<dbReference type="PROSITE" id="PS50200">
    <property type="entry name" value="RA"/>
    <property type="match status" value="1"/>
</dbReference>
<feature type="compositionally biased region" description="Polar residues" evidence="13">
    <location>
        <begin position="110"/>
        <end position="127"/>
    </location>
</feature>
<evidence type="ECO:0000256" key="6">
    <source>
        <dbReference type="ARBA" id="ARBA00022723"/>
    </source>
</evidence>
<comment type="catalytic activity">
    <reaction evidence="1">
        <text>ATP = 3',5'-cyclic AMP + diphosphate</text>
        <dbReference type="Rhea" id="RHEA:15389"/>
        <dbReference type="ChEBI" id="CHEBI:30616"/>
        <dbReference type="ChEBI" id="CHEBI:33019"/>
        <dbReference type="ChEBI" id="CHEBI:58165"/>
        <dbReference type="EC" id="4.6.1.1"/>
    </reaction>
</comment>
<evidence type="ECO:0000256" key="8">
    <source>
        <dbReference type="ARBA" id="ARBA00022842"/>
    </source>
</evidence>
<evidence type="ECO:0000256" key="11">
    <source>
        <dbReference type="ARBA" id="ARBA00032597"/>
    </source>
</evidence>
<dbReference type="InterPro" id="IPR000159">
    <property type="entry name" value="RA_dom"/>
</dbReference>
<evidence type="ECO:0000259" key="14">
    <source>
        <dbReference type="PROSITE" id="PS50125"/>
    </source>
</evidence>
<keyword evidence="6" id="KW-0479">Metal-binding</keyword>
<organism evidence="17 18">
    <name type="scientific">Absidia repens</name>
    <dbReference type="NCBI Taxonomy" id="90262"/>
    <lineage>
        <taxon>Eukaryota</taxon>
        <taxon>Fungi</taxon>
        <taxon>Fungi incertae sedis</taxon>
        <taxon>Mucoromycota</taxon>
        <taxon>Mucoromycotina</taxon>
        <taxon>Mucoromycetes</taxon>
        <taxon>Mucorales</taxon>
        <taxon>Cunninghamellaceae</taxon>
        <taxon>Absidia</taxon>
    </lineage>
</organism>
<dbReference type="Pfam" id="PF00560">
    <property type="entry name" value="LRR_1"/>
    <property type="match status" value="1"/>
</dbReference>
<evidence type="ECO:0000256" key="9">
    <source>
        <dbReference type="ARBA" id="ARBA00022998"/>
    </source>
</evidence>
<evidence type="ECO:0000259" key="16">
    <source>
        <dbReference type="PROSITE" id="PS51746"/>
    </source>
</evidence>
<dbReference type="Gene3D" id="3.60.40.10">
    <property type="entry name" value="PPM-type phosphatase domain"/>
    <property type="match status" value="1"/>
</dbReference>
<evidence type="ECO:0000256" key="4">
    <source>
        <dbReference type="ARBA" id="ARBA00021420"/>
    </source>
</evidence>
<dbReference type="SMART" id="SM00314">
    <property type="entry name" value="RA"/>
    <property type="match status" value="1"/>
</dbReference>
<keyword evidence="8" id="KW-0460">Magnesium</keyword>
<dbReference type="GO" id="GO:0005737">
    <property type="term" value="C:cytoplasm"/>
    <property type="evidence" value="ECO:0007669"/>
    <property type="project" value="TreeGrafter"/>
</dbReference>
<evidence type="ECO:0000313" key="18">
    <source>
        <dbReference type="Proteomes" id="UP000193560"/>
    </source>
</evidence>
<dbReference type="Gene3D" id="3.10.20.90">
    <property type="entry name" value="Phosphatidylinositol 3-kinase Catalytic Subunit, Chain A, domain 1"/>
    <property type="match status" value="1"/>
</dbReference>
<dbReference type="InterPro" id="IPR055414">
    <property type="entry name" value="LRR_R13L4/SHOC2-like"/>
</dbReference>
<dbReference type="GO" id="GO:0046872">
    <property type="term" value="F:metal ion binding"/>
    <property type="evidence" value="ECO:0007669"/>
    <property type="project" value="UniProtKB-KW"/>
</dbReference>
<dbReference type="STRING" id="90262.A0A1X2IC14"/>
<dbReference type="Pfam" id="PF00211">
    <property type="entry name" value="Guanylate_cyc"/>
    <property type="match status" value="1"/>
</dbReference>
<dbReference type="InterPro" id="IPR032675">
    <property type="entry name" value="LRR_dom_sf"/>
</dbReference>
<accession>A0A1X2IC14</accession>
<dbReference type="EC" id="4.6.1.1" evidence="3"/>
<feature type="compositionally biased region" description="Low complexity" evidence="13">
    <location>
        <begin position="214"/>
        <end position="249"/>
    </location>
</feature>
<proteinExistence type="inferred from homology"/>
<keyword evidence="5" id="KW-0433">Leucine-rich repeat</keyword>
<comment type="similarity">
    <text evidence="2">Belongs to the adenylyl cyclase class-3 family.</text>
</comment>
<dbReference type="SMART" id="SM00364">
    <property type="entry name" value="LRR_BAC"/>
    <property type="match status" value="10"/>
</dbReference>
<feature type="region of interest" description="Disordered" evidence="13">
    <location>
        <begin position="298"/>
        <end position="349"/>
    </location>
</feature>
<evidence type="ECO:0000256" key="3">
    <source>
        <dbReference type="ARBA" id="ARBA00012201"/>
    </source>
</evidence>
<keyword evidence="10" id="KW-0456">Lyase</keyword>
<feature type="compositionally biased region" description="Polar residues" evidence="13">
    <location>
        <begin position="1915"/>
        <end position="1925"/>
    </location>
</feature>
<feature type="compositionally biased region" description="Low complexity" evidence="13">
    <location>
        <begin position="1009"/>
        <end position="1028"/>
    </location>
</feature>
<dbReference type="GO" id="GO:0035556">
    <property type="term" value="P:intracellular signal transduction"/>
    <property type="evidence" value="ECO:0007669"/>
    <property type="project" value="InterPro"/>
</dbReference>
<dbReference type="Pfam" id="PF23598">
    <property type="entry name" value="LRR_14"/>
    <property type="match status" value="1"/>
</dbReference>
<feature type="compositionally biased region" description="Polar residues" evidence="13">
    <location>
        <begin position="1033"/>
        <end position="1055"/>
    </location>
</feature>
<feature type="region of interest" description="Disordered" evidence="13">
    <location>
        <begin position="969"/>
        <end position="1063"/>
    </location>
</feature>
<evidence type="ECO:0000256" key="1">
    <source>
        <dbReference type="ARBA" id="ARBA00001593"/>
    </source>
</evidence>
<feature type="compositionally biased region" description="Basic residues" evidence="13">
    <location>
        <begin position="194"/>
        <end position="209"/>
    </location>
</feature>
<dbReference type="CDD" id="cd00143">
    <property type="entry name" value="PP2Cc"/>
    <property type="match status" value="1"/>
</dbReference>
<dbReference type="PROSITE" id="PS51746">
    <property type="entry name" value="PPM_2"/>
    <property type="match status" value="1"/>
</dbReference>
<feature type="domain" description="Ras-associating" evidence="15">
    <location>
        <begin position="443"/>
        <end position="533"/>
    </location>
</feature>
<feature type="region of interest" description="Disordered" evidence="13">
    <location>
        <begin position="1"/>
        <end position="25"/>
    </location>
</feature>
<evidence type="ECO:0000313" key="17">
    <source>
        <dbReference type="EMBL" id="ORZ13649.1"/>
    </source>
</evidence>
<dbReference type="SUPFAM" id="SSF81606">
    <property type="entry name" value="PP2C-like"/>
    <property type="match status" value="1"/>
</dbReference>
<feature type="domain" description="PPM-type phosphatase" evidence="16">
    <location>
        <begin position="1280"/>
        <end position="1532"/>
    </location>
</feature>
<dbReference type="InterPro" id="IPR003591">
    <property type="entry name" value="Leu-rich_rpt_typical-subtyp"/>
</dbReference>
<feature type="compositionally biased region" description="Basic and acidic residues" evidence="13">
    <location>
        <begin position="338"/>
        <end position="348"/>
    </location>
</feature>
<evidence type="ECO:0000256" key="2">
    <source>
        <dbReference type="ARBA" id="ARBA00005381"/>
    </source>
</evidence>
<name>A0A1X2IC14_9FUNG</name>
<keyword evidence="7" id="KW-0677">Repeat</keyword>
<feature type="region of interest" description="Disordered" evidence="13">
    <location>
        <begin position="38"/>
        <end position="257"/>
    </location>
</feature>
<dbReference type="InterPro" id="IPR055071">
    <property type="entry name" value="RA_PHLPP-like"/>
</dbReference>
<sequence length="2071" mass="230232">MEQPPLGSGVSKSPSLPFDASSGTTQYQNDSFFTRVFGHHSQESSRAGSPLLFSPKPTQTLSSTTGGYRSSSRHIRNSSTGTLPSPDPSSSPIVVPPTTATNMQRRRSFDNTTPSSLNAMNRESLSVSFKDEPTVKKASSRCKQASPVPFPRGGRQIGETHIPQNYTSQQKPLKRSNSSEPHKQDHEQPAAPKDKKRHHIFGRFTKKKSRNELNSSNHSSNYAASAHSSSISSQSSSTPSNSSMQSTNNPRKRSNDNDIYSHRALSTHPLEHAPLEDPLRFMPRGPITNLYSSANNIISSSSSTSSASERKRSTGQQSGKKHSKDREKSDGSIYYSNDRSRKDTKDIELDQNFTSMDGIVNPEYYQAQSTMTPSATSLSLSDPQVSEMSSNEAWAPPDSWAVQQPPDIMTAGDVTTASIVDEDTHDSDEYALVEQDKYDTKKKNFCIRIFRPDETFGTLQLPLHTTTAELKQKLAGKFFLQDMTKYELVLRQHKLERVLGLNERPLQIQKMLLEQMGYTDDDKIEDVGREDNSYLLRFTFGPTVIQTISQDEAEFGAHIDLQARNLSDIPIFLYKRANCIVSLDVSRNLMIEIPVDFVQMCKGLQQLRLTNNDYASVPSSIQHIRSLKQLNLSGNRLRDLQRGELHKIEGLRALRVYNNELDSLPSSFASFKHLTTLHISNNSFTSFPDVICQISTLECLDVSFNKINTFPDEMGQLVNLESLFAIANRISGPLPPCFAKLEKLQELDVRQNFITDLDVLCDLPKLELVSVDYNSISIANYDFLHLRRLKMYKNHLTQFSLTRRPDDTLASHPLMSSRLTELNLSNCKLSSLPDDVFVYTTFIEHLVLDSNTINRIPSSIGSLRKLVRLSVQNNNLDSLPAEIAKLHELKILDAQKNNLKTLPKEIWLCPSLQILNCSSNLLESFPEPYSIPGVALHLPLTPQGEAVVSSVIANDNVLQAQLGSNAGQGVVPMANNESTFNPPLHHPGNHSVNNNMEIDNDNSHRNRANSITNSNSSSNNNNTNSSSNKFRLPTNTMPINTASAKFGTDSSSHLLSSPQAPPNFNPPSFFASPRNHPPPLSLSLRQLFLGDNRLTDDDIWSPLSLFLELRTLNLSFNDLFEIPPDGLCHQHLYELYLSGNQLTSLPADDIEKLSYLRVLAVNGNKLQTLPAEIGKLRKLLVLDVGNNLLKYNIANWPYDWNWNWNLGLKYLNLSGNKRLEIKKIHPDPANPKEKDLSDFSALTRLRMLGLMDITILGVSTPEEFHNRRVRTSPSEVNSMAYGIADWLGPSDHLATWDLVMPRFRNNDDESVFGLFDGRKNSKSGCKLTKYLNDNLTYHFFHELRKNNGDGTIVSAVRRMFLALQKELGSSVGDEKDAGASAVMCYIVGTKLYVANVGDALAVISRNNGQAFEITQKHIPLNPSEISRIRSAGGYVSNAGLLNGELNVSRSFGHFHLIPVVNANPYISTIDLTEDDEFVIMASRGLWDRMSYQTAVDIARTEKDDLMAAAQKLRDFAITYGADDNIMVMVIGVRDLFDKRDKRFRNLRGGNLGPGRGGVPDNGLLSDDVMGLVVGKNKRRGKEEGPGDSTLARLEREIPPPINQVALVFTDIKSSTQFWETQPENMRSAIKIHDAVMRRTLRSVGGYEVKTEGDAFMVCFQSITAALLWCFTVQLQLLEADWPAGILDTDEGREIDNDNVVIYKGLSVRMGIHWGMPVFERNPITNRMDYFGPVVNKASRICNAADGGQICVSSDVVAGLRNFPGALDANNGIVTFDDSTKSDTTTATAAANGNLSMIRDMQQLKRLGFHIMELGERRLKGLETPEMLSLVYPKQLSARMELDKSEMMTQEAPPVLNAHMSPKAVEPTSVATSPRLDPEDIRDLDIPLADTALAPCGCDDYANVYHHHHHHHHLKQQQQPSNNKQAPRTIDPTLVSSLSNLAIRLERLTAGNVLTSNKAGSTICSKYTSTGHNGNPSHIVSTAPWGLGKLLDKHIMEEASDEELVILMENSVARVENAASSLYLQKVGRFASVLEKLGDAVELDPVHILRALQMYSEVAGLDTKQPSGPLHF</sequence>
<feature type="compositionally biased region" description="Low complexity" evidence="13">
    <location>
        <begin position="298"/>
        <end position="307"/>
    </location>
</feature>
<dbReference type="InterPro" id="IPR001932">
    <property type="entry name" value="PPM-type_phosphatase-like_dom"/>
</dbReference>
<feature type="compositionally biased region" description="Polar residues" evidence="13">
    <location>
        <begin position="162"/>
        <end position="179"/>
    </location>
</feature>
<feature type="domain" description="Guanylate cyclase" evidence="14">
    <location>
        <begin position="1605"/>
        <end position="1741"/>
    </location>
</feature>
<feature type="compositionally biased region" description="Low complexity" evidence="13">
    <location>
        <begin position="78"/>
        <end position="101"/>
    </location>
</feature>
<dbReference type="PROSITE" id="PS51450">
    <property type="entry name" value="LRR"/>
    <property type="match status" value="5"/>
</dbReference>
<dbReference type="InterPro" id="IPR050216">
    <property type="entry name" value="LRR_domain-containing"/>
</dbReference>
<dbReference type="Gene3D" id="3.30.70.1230">
    <property type="entry name" value="Nucleotide cyclase"/>
    <property type="match status" value="1"/>
</dbReference>